<organism evidence="5 6">
    <name type="scientific">Maricaulis maris (strain MCS10)</name>
    <name type="common">Caulobacter maris</name>
    <dbReference type="NCBI Taxonomy" id="394221"/>
    <lineage>
        <taxon>Bacteria</taxon>
        <taxon>Pseudomonadati</taxon>
        <taxon>Pseudomonadota</taxon>
        <taxon>Alphaproteobacteria</taxon>
        <taxon>Maricaulales</taxon>
        <taxon>Maricaulaceae</taxon>
        <taxon>Maricaulis</taxon>
    </lineage>
</organism>
<evidence type="ECO:0000313" key="6">
    <source>
        <dbReference type="Proteomes" id="UP000001964"/>
    </source>
</evidence>
<evidence type="ECO:0000256" key="2">
    <source>
        <dbReference type="ARBA" id="ARBA00023015"/>
    </source>
</evidence>
<sequence>MMSQHDRLTDDENATMRILWDRGGASVSELAVATRQPADTTLAVLHGLRRKGAVERQQDGRTIVYRPRLNSETARTHSLGRLLCGDATPQDNGLGVVVLRESDVDPQDWADLQKEIAQRRKA</sequence>
<dbReference type="STRING" id="394221.Mmar10_0317"/>
<accession>Q0ASX7</accession>
<dbReference type="GO" id="GO:0045892">
    <property type="term" value="P:negative regulation of DNA-templated transcription"/>
    <property type="evidence" value="ECO:0007669"/>
    <property type="project" value="InterPro"/>
</dbReference>
<gene>
    <name evidence="5" type="ordered locus">Mmar10_0317</name>
</gene>
<dbReference type="InterPro" id="IPR005650">
    <property type="entry name" value="BlaI_family"/>
</dbReference>
<dbReference type="AlphaFoldDB" id="Q0ASX7"/>
<dbReference type="GO" id="GO:0003677">
    <property type="term" value="F:DNA binding"/>
    <property type="evidence" value="ECO:0007669"/>
    <property type="project" value="UniProtKB-KW"/>
</dbReference>
<name>Q0ASX7_MARMM</name>
<keyword evidence="3" id="KW-0238">DNA-binding</keyword>
<dbReference type="InterPro" id="IPR036388">
    <property type="entry name" value="WH-like_DNA-bd_sf"/>
</dbReference>
<comment type="similarity">
    <text evidence="1">Belongs to the BlaI transcriptional regulatory family.</text>
</comment>
<dbReference type="KEGG" id="mmr:Mmar10_0317"/>
<proteinExistence type="inferred from homology"/>
<evidence type="ECO:0000256" key="4">
    <source>
        <dbReference type="ARBA" id="ARBA00023163"/>
    </source>
</evidence>
<dbReference type="eggNOG" id="COG3682">
    <property type="taxonomic scope" value="Bacteria"/>
</dbReference>
<evidence type="ECO:0000256" key="1">
    <source>
        <dbReference type="ARBA" id="ARBA00011046"/>
    </source>
</evidence>
<dbReference type="InterPro" id="IPR036390">
    <property type="entry name" value="WH_DNA-bd_sf"/>
</dbReference>
<keyword evidence="2" id="KW-0805">Transcription regulation</keyword>
<dbReference type="EMBL" id="CP000449">
    <property type="protein sequence ID" value="ABI64610.1"/>
    <property type="molecule type" value="Genomic_DNA"/>
</dbReference>
<reference evidence="5 6" key="1">
    <citation type="submission" date="2006-08" db="EMBL/GenBank/DDBJ databases">
        <title>Complete sequence of Maricaulis maris MCS10.</title>
        <authorList>
            <consortium name="US DOE Joint Genome Institute"/>
            <person name="Copeland A."/>
            <person name="Lucas S."/>
            <person name="Lapidus A."/>
            <person name="Barry K."/>
            <person name="Detter J.C."/>
            <person name="Glavina del Rio T."/>
            <person name="Hammon N."/>
            <person name="Israni S."/>
            <person name="Dalin E."/>
            <person name="Tice H."/>
            <person name="Pitluck S."/>
            <person name="Saunders E."/>
            <person name="Brettin T."/>
            <person name="Bruce D."/>
            <person name="Han C."/>
            <person name="Tapia R."/>
            <person name="Gilna P."/>
            <person name="Schmutz J."/>
            <person name="Larimer F."/>
            <person name="Land M."/>
            <person name="Hauser L."/>
            <person name="Kyrpides N."/>
            <person name="Mikhailova N."/>
            <person name="Viollier P."/>
            <person name="Stephens C."/>
            <person name="Richardson P."/>
        </authorList>
    </citation>
    <scope>NUCLEOTIDE SEQUENCE [LARGE SCALE GENOMIC DNA]</scope>
    <source>
        <strain evidence="5 6">MCS10</strain>
    </source>
</reference>
<protein>
    <submittedName>
        <fullName evidence="5">Transcriptional repressor, CopY family</fullName>
    </submittedName>
</protein>
<dbReference type="SUPFAM" id="SSF46785">
    <property type="entry name" value="Winged helix' DNA-binding domain"/>
    <property type="match status" value="1"/>
</dbReference>
<keyword evidence="4" id="KW-0804">Transcription</keyword>
<dbReference type="HOGENOM" id="CLU_2023932_0_0_5"/>
<dbReference type="Proteomes" id="UP000001964">
    <property type="component" value="Chromosome"/>
</dbReference>
<evidence type="ECO:0000256" key="3">
    <source>
        <dbReference type="ARBA" id="ARBA00023125"/>
    </source>
</evidence>
<dbReference type="Gene3D" id="1.10.10.10">
    <property type="entry name" value="Winged helix-like DNA-binding domain superfamily/Winged helix DNA-binding domain"/>
    <property type="match status" value="1"/>
</dbReference>
<evidence type="ECO:0000313" key="5">
    <source>
        <dbReference type="EMBL" id="ABI64610.1"/>
    </source>
</evidence>
<keyword evidence="6" id="KW-1185">Reference proteome</keyword>
<dbReference type="Pfam" id="PF03965">
    <property type="entry name" value="Penicillinase_R"/>
    <property type="match status" value="1"/>
</dbReference>